<sequence length="246" mass="27655">MIDQQIEIPTKDGHTTTFITHPERGGPFPVIIFYMDAPAIREELRDMARRLATSGYYVMLPNMYYRSGVMELGPIPPDPEAPERKRMFGFMNSINIPLVMEDTRALLAYADTQPAANAKIVGTVGYCMSGRYAINAATHFPDRVKAAASIYGTHLATDQPDSPHLAGKKSKAELYFGCAETDVYAPMEIIEKVRQTMNDDSANAEVEVYPGTHHGFAFPKRPVYHRDAAERHWERLLALYRRNLAS</sequence>
<evidence type="ECO:0000259" key="1">
    <source>
        <dbReference type="Pfam" id="PF01738"/>
    </source>
</evidence>
<dbReference type="GO" id="GO:0016787">
    <property type="term" value="F:hydrolase activity"/>
    <property type="evidence" value="ECO:0007669"/>
    <property type="project" value="InterPro"/>
</dbReference>
<feature type="domain" description="Dienelactone hydrolase" evidence="1">
    <location>
        <begin position="17"/>
        <end position="241"/>
    </location>
</feature>
<organism evidence="2 3">
    <name type="scientific">Bradyrhizobium erythrophlei</name>
    <dbReference type="NCBI Taxonomy" id="1437360"/>
    <lineage>
        <taxon>Bacteria</taxon>
        <taxon>Pseudomonadati</taxon>
        <taxon>Pseudomonadota</taxon>
        <taxon>Alphaproteobacteria</taxon>
        <taxon>Hyphomicrobiales</taxon>
        <taxon>Nitrobacteraceae</taxon>
        <taxon>Bradyrhizobium</taxon>
    </lineage>
</organism>
<dbReference type="EMBL" id="LT670817">
    <property type="protein sequence ID" value="SHG35172.1"/>
    <property type="molecule type" value="Genomic_DNA"/>
</dbReference>
<dbReference type="OrthoDB" id="9787933at2"/>
<dbReference type="InterPro" id="IPR029058">
    <property type="entry name" value="AB_hydrolase_fold"/>
</dbReference>
<dbReference type="PANTHER" id="PTHR46623:SF10">
    <property type="entry name" value="CARBOXYMETHYLENEBUTENOLIDASE HOMOLOG"/>
    <property type="match status" value="1"/>
</dbReference>
<protein>
    <submittedName>
        <fullName evidence="2">Carboxymethylenebutenolidase</fullName>
    </submittedName>
</protein>
<evidence type="ECO:0000313" key="3">
    <source>
        <dbReference type="Proteomes" id="UP000189796"/>
    </source>
</evidence>
<gene>
    <name evidence="2" type="ORF">SAMN05443248_1247</name>
</gene>
<dbReference type="InterPro" id="IPR002925">
    <property type="entry name" value="Dienelactn_hydro"/>
</dbReference>
<dbReference type="RefSeq" id="WP_079600460.1">
    <property type="nucleotide sequence ID" value="NZ_LT670817.1"/>
</dbReference>
<dbReference type="Pfam" id="PF01738">
    <property type="entry name" value="DLH"/>
    <property type="match status" value="1"/>
</dbReference>
<dbReference type="PANTHER" id="PTHR46623">
    <property type="entry name" value="CARBOXYMETHYLENEBUTENOLIDASE-RELATED"/>
    <property type="match status" value="1"/>
</dbReference>
<accession>A0A1M5J3Q5</accession>
<evidence type="ECO:0000313" key="2">
    <source>
        <dbReference type="EMBL" id="SHG35172.1"/>
    </source>
</evidence>
<dbReference type="Proteomes" id="UP000189796">
    <property type="component" value="Chromosome I"/>
</dbReference>
<dbReference type="InterPro" id="IPR051049">
    <property type="entry name" value="Dienelactone_hydrolase-like"/>
</dbReference>
<reference evidence="2 3" key="1">
    <citation type="submission" date="2016-11" db="EMBL/GenBank/DDBJ databases">
        <authorList>
            <person name="Jaros S."/>
            <person name="Januszkiewicz K."/>
            <person name="Wedrychowicz H."/>
        </authorList>
    </citation>
    <scope>NUCLEOTIDE SEQUENCE [LARGE SCALE GENOMIC DNA]</scope>
    <source>
        <strain evidence="2 3">GAS138</strain>
    </source>
</reference>
<proteinExistence type="predicted"/>
<dbReference type="AlphaFoldDB" id="A0A1M5J3Q5"/>
<dbReference type="SUPFAM" id="SSF53474">
    <property type="entry name" value="alpha/beta-Hydrolases"/>
    <property type="match status" value="1"/>
</dbReference>
<name>A0A1M5J3Q5_9BRAD</name>
<dbReference type="Gene3D" id="3.40.50.1820">
    <property type="entry name" value="alpha/beta hydrolase"/>
    <property type="match status" value="1"/>
</dbReference>